<dbReference type="AlphaFoldDB" id="W9QG17"/>
<dbReference type="Pfam" id="PF02676">
    <property type="entry name" value="TYW3"/>
    <property type="match status" value="1"/>
</dbReference>
<dbReference type="OrthoDB" id="263283at2759"/>
<gene>
    <name evidence="10" type="ORF">L484_007868</name>
</gene>
<dbReference type="PANTHER" id="PTHR23245">
    <property type="entry name" value="TRNA METHYLTRANSFERASE"/>
    <property type="match status" value="1"/>
</dbReference>
<dbReference type="InterPro" id="IPR056744">
    <property type="entry name" value="TRM5/TYW2-like_N"/>
</dbReference>
<dbReference type="SUPFAM" id="SSF117281">
    <property type="entry name" value="Kelch motif"/>
    <property type="match status" value="1"/>
</dbReference>
<dbReference type="KEGG" id="mnt:21391259"/>
<dbReference type="InterPro" id="IPR006652">
    <property type="entry name" value="Kelch_1"/>
</dbReference>
<evidence type="ECO:0000256" key="7">
    <source>
        <dbReference type="ARBA" id="ARBA00049400"/>
    </source>
</evidence>
<dbReference type="eggNOG" id="KOG0379">
    <property type="taxonomic scope" value="Eukaryota"/>
</dbReference>
<dbReference type="InterPro" id="IPR015915">
    <property type="entry name" value="Kelch-typ_b-propeller"/>
</dbReference>
<dbReference type="Gene3D" id="2.120.10.80">
    <property type="entry name" value="Kelch-type beta propeller"/>
    <property type="match status" value="2"/>
</dbReference>
<sequence>MEFEKRKEATLASLDSTATDKSPKGTLDTPIIPLINAINAHPSYFTTSSCSGRISILSQPTPTAFSTNPKKKASGGSWLFITHDRADPDTVLNLLFPSESSQCDHPSDLVFRFEPFILAVECRDLAAAQSLVSIAIAAGFRESGITSAGKRVIIAIRCSIRLEIPLGRERNVMVSPEYVRYVVAIANEKMEANRKRTEGFFQALRNNGFASMDKPVECGNGSVCGGDSAELDGKDEGFHSGFVQVPSSSMPVVKMEIVGEPIEKLFLWGHSACKLGSSNQKGVLVFGGFGGMGRHGRRNDCLLLDTWSGTLKEIVTDHGPSPRLGHTSSLVGDSMFVIGGRAGPVDILSDVWVLNTVENEWRFLECSGDFPPRHRHVAAVIGPKIYVFGGLNNDTVSSSFHVLDTINMEWKELVVGGEQPCARHSHSMVACGSQLFMFGGYNGEKALGDLYSFDIETCQWKREEVEGRSPHARFSHSMFVYKNYIGVIGGCPVQQHFQELSVFDLRVRMWRHIKLDSADKDLILRSTANVVGDNLVMIGGGASCYAFGTKFSEPMKINLLPLTTLDANLRSAETGGRHITKTCEGEKKENGGENEHLQALTRDPGTDFESDLLCELNDRDQQLASSYWVLQLERKYAKTGKDILKKFGWLDLARKVDSREDGLHICFPVNDNFCNAFHAFGDSFERKNGHLLKPAKAEESVFNDVTSLKALNILNECGAVKVVDEVVQVRKASKSPFQIMNEAVAALIKDKGLPITLLEELPTRWERLGDIIVLPISSFKNPLWNSIEKELWPIIAKSLNTRRLARQGRVAQTGTRDSTLEILVGESGWVDHRENGIIYSFDATKCMFSWGNLSEKRRMAQLDCKNEVLVDLFAGIGYFVLPFLVGAKAKLVYACEWNPHAVEALKRNLQSNSVADRCIILEGDSRVTAPKRVSDRVCLGLLPTSEGSWITAVRALRSEGGMLHIHGNVKDSEEGSWVEHVSNSISEIAKSEGLCWEVSVEHLERVKWYAPHIRHLVADVRCIQAHKL</sequence>
<dbReference type="FunFam" id="3.40.50.150:FF:000131">
    <property type="entry name" value="tRNA wybutosine-synthesizing protein 2/3/4"/>
    <property type="match status" value="1"/>
</dbReference>
<proteinExistence type="predicted"/>
<comment type="catalytic activity">
    <reaction evidence="7">
        <text>4-demethylwyosine(37) in tRNA(Phe) + S-adenosyl-L-methionine = 4-demethyl-7-[(3S)-3-amino-3-carboxypropyl]wyosine(37) in tRNA(Phe) + S-methyl-5'-thioadenosine + H(+)</text>
        <dbReference type="Rhea" id="RHEA:36355"/>
        <dbReference type="Rhea" id="RHEA-COMP:10164"/>
        <dbReference type="Rhea" id="RHEA-COMP:10378"/>
        <dbReference type="ChEBI" id="CHEBI:15378"/>
        <dbReference type="ChEBI" id="CHEBI:17509"/>
        <dbReference type="ChEBI" id="CHEBI:59789"/>
        <dbReference type="ChEBI" id="CHEBI:64315"/>
        <dbReference type="ChEBI" id="CHEBI:73550"/>
        <dbReference type="EC" id="2.5.1.114"/>
    </reaction>
</comment>
<dbReference type="PROSITE" id="PS51684">
    <property type="entry name" value="SAM_MT_TRM5_TYW2"/>
    <property type="match status" value="1"/>
</dbReference>
<dbReference type="GO" id="GO:0031591">
    <property type="term" value="P:wybutosine biosynthetic process"/>
    <property type="evidence" value="ECO:0007669"/>
    <property type="project" value="TreeGrafter"/>
</dbReference>
<comment type="catalytic activity">
    <reaction evidence="6">
        <text>4-demethyl-7-[(3S)-3-amino-3-carboxypropyl]wyosine(37) in tRNA(Phe) + S-adenosyl-L-methionine = 7-[(3S)-3-amino-3-carboxypropyl]wyosine(37) in tRNA(Phe) + S-adenosyl-L-homocysteine + H(+)</text>
        <dbReference type="Rhea" id="RHEA:36635"/>
        <dbReference type="Rhea" id="RHEA-COMP:10378"/>
        <dbReference type="Rhea" id="RHEA-COMP:10379"/>
        <dbReference type="ChEBI" id="CHEBI:15378"/>
        <dbReference type="ChEBI" id="CHEBI:57856"/>
        <dbReference type="ChEBI" id="CHEBI:59789"/>
        <dbReference type="ChEBI" id="CHEBI:73543"/>
        <dbReference type="ChEBI" id="CHEBI:73550"/>
        <dbReference type="EC" id="2.1.1.282"/>
    </reaction>
</comment>
<dbReference type="Pfam" id="PF24681">
    <property type="entry name" value="Kelch_KLHDC2_KLHL20_DRC7"/>
    <property type="match status" value="1"/>
</dbReference>
<dbReference type="InterPro" id="IPR029063">
    <property type="entry name" value="SAM-dependent_MTases_sf"/>
</dbReference>
<dbReference type="FunFam" id="2.120.10.80:FF:000128">
    <property type="entry name" value="tRNA wybutosine-synthesizing protein 2/3/4"/>
    <property type="match status" value="1"/>
</dbReference>
<protein>
    <submittedName>
        <fullName evidence="10">tRNA wybutosine-synthesizing protein</fullName>
    </submittedName>
</protein>
<dbReference type="eggNOG" id="KOG1227">
    <property type="taxonomic scope" value="Eukaryota"/>
</dbReference>
<dbReference type="PANTHER" id="PTHR23245:SF25">
    <property type="entry name" value="TRNA WYBUTOSINE-SYNTHESIZING PROTEIN 2 HOMOLOG"/>
    <property type="match status" value="1"/>
</dbReference>
<dbReference type="FunFam" id="3.30.1960.10:FF:000002">
    <property type="entry name" value="tRNA wybutosine-synthesizing protein 2/3/4"/>
    <property type="match status" value="1"/>
</dbReference>
<dbReference type="UniPathway" id="UPA00375"/>
<dbReference type="CDD" id="cd02440">
    <property type="entry name" value="AdoMet_MTases"/>
    <property type="match status" value="1"/>
</dbReference>
<dbReference type="GO" id="GO:0005737">
    <property type="term" value="C:cytoplasm"/>
    <property type="evidence" value="ECO:0007669"/>
    <property type="project" value="TreeGrafter"/>
</dbReference>
<keyword evidence="11" id="KW-1185">Reference proteome</keyword>
<keyword evidence="5" id="KW-0819">tRNA processing</keyword>
<evidence type="ECO:0000256" key="2">
    <source>
        <dbReference type="ARBA" id="ARBA00022603"/>
    </source>
</evidence>
<dbReference type="eggNOG" id="KOG1228">
    <property type="taxonomic scope" value="Eukaryota"/>
</dbReference>
<dbReference type="Gene3D" id="3.40.50.150">
    <property type="entry name" value="Vaccinia Virus protein VP39"/>
    <property type="match status" value="1"/>
</dbReference>
<organism evidence="10 11">
    <name type="scientific">Morus notabilis</name>
    <dbReference type="NCBI Taxonomy" id="981085"/>
    <lineage>
        <taxon>Eukaryota</taxon>
        <taxon>Viridiplantae</taxon>
        <taxon>Streptophyta</taxon>
        <taxon>Embryophyta</taxon>
        <taxon>Tracheophyta</taxon>
        <taxon>Spermatophyta</taxon>
        <taxon>Magnoliopsida</taxon>
        <taxon>eudicotyledons</taxon>
        <taxon>Gunneridae</taxon>
        <taxon>Pentapetalae</taxon>
        <taxon>rosids</taxon>
        <taxon>fabids</taxon>
        <taxon>Rosales</taxon>
        <taxon>Moraceae</taxon>
        <taxon>Moreae</taxon>
        <taxon>Morus</taxon>
    </lineage>
</organism>
<evidence type="ECO:0000256" key="4">
    <source>
        <dbReference type="ARBA" id="ARBA00022691"/>
    </source>
</evidence>
<dbReference type="GO" id="GO:0030488">
    <property type="term" value="P:tRNA methylation"/>
    <property type="evidence" value="ECO:0007669"/>
    <property type="project" value="TreeGrafter"/>
</dbReference>
<keyword evidence="4" id="KW-0949">S-adenosyl-L-methionine</keyword>
<evidence type="ECO:0000313" key="11">
    <source>
        <dbReference type="Proteomes" id="UP000030645"/>
    </source>
</evidence>
<feature type="region of interest" description="Disordered" evidence="8">
    <location>
        <begin position="1"/>
        <end position="25"/>
    </location>
</feature>
<dbReference type="SUPFAM" id="SSF53335">
    <property type="entry name" value="S-adenosyl-L-methionine-dependent methyltransferases"/>
    <property type="match status" value="1"/>
</dbReference>
<dbReference type="STRING" id="981085.W9QG17"/>
<feature type="domain" description="SAM-dependent methyltransferase TRM5/TYW2-type" evidence="9">
    <location>
        <begin position="765"/>
        <end position="1024"/>
    </location>
</feature>
<dbReference type="InterPro" id="IPR036602">
    <property type="entry name" value="tRNA_yW-synthesising-like_sf"/>
</dbReference>
<dbReference type="Pfam" id="PF25133">
    <property type="entry name" value="TYW2_N_2"/>
    <property type="match status" value="1"/>
</dbReference>
<dbReference type="GO" id="GO:0102522">
    <property type="term" value="F:tRNA 4-demethylwyosine alpha-amino-alpha-carboxypropyltransferase activity"/>
    <property type="evidence" value="ECO:0007669"/>
    <property type="project" value="UniProtKB-EC"/>
</dbReference>
<reference evidence="11" key="1">
    <citation type="submission" date="2013-01" db="EMBL/GenBank/DDBJ databases">
        <title>Draft Genome Sequence of a Mulberry Tree, Morus notabilis C.K. Schneid.</title>
        <authorList>
            <person name="He N."/>
            <person name="Zhao S."/>
        </authorList>
    </citation>
    <scope>NUCLEOTIDE SEQUENCE</scope>
</reference>
<dbReference type="SMART" id="SM00612">
    <property type="entry name" value="Kelch"/>
    <property type="match status" value="3"/>
</dbReference>
<evidence type="ECO:0000256" key="8">
    <source>
        <dbReference type="SAM" id="MobiDB-lite"/>
    </source>
</evidence>
<dbReference type="Gene3D" id="3.30.1960.10">
    <property type="entry name" value="tRNA wybutosine-synthesizing-like"/>
    <property type="match status" value="1"/>
</dbReference>
<dbReference type="EMBL" id="KE343596">
    <property type="protein sequence ID" value="EXB36806.1"/>
    <property type="molecule type" value="Genomic_DNA"/>
</dbReference>
<dbReference type="GO" id="GO:0008175">
    <property type="term" value="F:tRNA methyltransferase activity"/>
    <property type="evidence" value="ECO:0007669"/>
    <property type="project" value="TreeGrafter"/>
</dbReference>
<keyword evidence="2" id="KW-0489">Methyltransferase</keyword>
<evidence type="ECO:0000256" key="5">
    <source>
        <dbReference type="ARBA" id="ARBA00022694"/>
    </source>
</evidence>
<dbReference type="Proteomes" id="UP000030645">
    <property type="component" value="Unassembled WGS sequence"/>
</dbReference>
<dbReference type="InterPro" id="IPR003827">
    <property type="entry name" value="tRNA_yW-synthesising"/>
</dbReference>
<evidence type="ECO:0000313" key="10">
    <source>
        <dbReference type="EMBL" id="EXB36806.1"/>
    </source>
</evidence>
<dbReference type="InterPro" id="IPR030382">
    <property type="entry name" value="MeTrfase_TRM5/TYW2"/>
</dbReference>
<dbReference type="InterPro" id="IPR056743">
    <property type="entry name" value="TRM5-TYW2-like_MTfase"/>
</dbReference>
<evidence type="ECO:0000256" key="3">
    <source>
        <dbReference type="ARBA" id="ARBA00022679"/>
    </source>
</evidence>
<evidence type="ECO:0000259" key="9">
    <source>
        <dbReference type="PROSITE" id="PS51684"/>
    </source>
</evidence>
<name>W9QG17_9ROSA</name>
<accession>W9QG17</accession>
<dbReference type="SUPFAM" id="SSF111278">
    <property type="entry name" value="SSo0622-like"/>
    <property type="match status" value="1"/>
</dbReference>
<dbReference type="Pfam" id="PF02475">
    <property type="entry name" value="TRM5-TYW2_MTfase"/>
    <property type="match status" value="1"/>
</dbReference>
<keyword evidence="3" id="KW-0808">Transferase</keyword>
<evidence type="ECO:0000256" key="1">
    <source>
        <dbReference type="ARBA" id="ARBA00004797"/>
    </source>
</evidence>
<comment type="pathway">
    <text evidence="1">tRNA modification; wybutosine-tRNA(Phe) biosynthesis.</text>
</comment>
<evidence type="ECO:0000256" key="6">
    <source>
        <dbReference type="ARBA" id="ARBA00049202"/>
    </source>
</evidence>
<dbReference type="Gene3D" id="3.30.300.110">
    <property type="entry name" value="Met-10+ protein-like domains"/>
    <property type="match status" value="1"/>
</dbReference>